<keyword evidence="6" id="KW-1003">Cell membrane</keyword>
<evidence type="ECO:0000259" key="8">
    <source>
        <dbReference type="Pfam" id="PF00361"/>
    </source>
</evidence>
<keyword evidence="5 6" id="KW-0472">Membrane</keyword>
<dbReference type="NCBIfam" id="TIGR01770">
    <property type="entry name" value="NDH_I_N"/>
    <property type="match status" value="1"/>
</dbReference>
<feature type="transmembrane region" description="Helical" evidence="6">
    <location>
        <begin position="378"/>
        <end position="399"/>
    </location>
</feature>
<organism evidence="9 10">
    <name type="scientific">Granulicella arctica</name>
    <dbReference type="NCBI Taxonomy" id="940613"/>
    <lineage>
        <taxon>Bacteria</taxon>
        <taxon>Pseudomonadati</taxon>
        <taxon>Acidobacteriota</taxon>
        <taxon>Terriglobia</taxon>
        <taxon>Terriglobales</taxon>
        <taxon>Acidobacteriaceae</taxon>
        <taxon>Granulicella</taxon>
    </lineage>
</organism>
<name>A0A7Y9PFC3_9BACT</name>
<feature type="transmembrane region" description="Helical" evidence="6">
    <location>
        <begin position="419"/>
        <end position="438"/>
    </location>
</feature>
<feature type="transmembrane region" description="Helical" evidence="6">
    <location>
        <begin position="15"/>
        <end position="32"/>
    </location>
</feature>
<dbReference type="GO" id="GO:0012505">
    <property type="term" value="C:endomembrane system"/>
    <property type="evidence" value="ECO:0007669"/>
    <property type="project" value="UniProtKB-SubCell"/>
</dbReference>
<evidence type="ECO:0000256" key="5">
    <source>
        <dbReference type="ARBA" id="ARBA00023136"/>
    </source>
</evidence>
<feature type="transmembrane region" description="Helical" evidence="6">
    <location>
        <begin position="39"/>
        <end position="61"/>
    </location>
</feature>
<evidence type="ECO:0000256" key="7">
    <source>
        <dbReference type="RuleBase" id="RU000320"/>
    </source>
</evidence>
<keyword evidence="2" id="KW-0997">Cell inner membrane</keyword>
<keyword evidence="6" id="KW-0520">NAD</keyword>
<feature type="transmembrane region" description="Helical" evidence="6">
    <location>
        <begin position="241"/>
        <end position="261"/>
    </location>
</feature>
<keyword evidence="3 6" id="KW-0812">Transmembrane</keyword>
<comment type="catalytic activity">
    <reaction evidence="6">
        <text>a quinone + NADH + 5 H(+)(in) = a quinol + NAD(+) + 4 H(+)(out)</text>
        <dbReference type="Rhea" id="RHEA:57888"/>
        <dbReference type="ChEBI" id="CHEBI:15378"/>
        <dbReference type="ChEBI" id="CHEBI:24646"/>
        <dbReference type="ChEBI" id="CHEBI:57540"/>
        <dbReference type="ChEBI" id="CHEBI:57945"/>
        <dbReference type="ChEBI" id="CHEBI:132124"/>
    </reaction>
</comment>
<comment type="subcellular location">
    <subcellularLocation>
        <location evidence="6">Cell membrane</location>
        <topology evidence="6">Multi-pass membrane protein</topology>
    </subcellularLocation>
    <subcellularLocation>
        <location evidence="1">Endomembrane system</location>
        <topology evidence="1">Multi-pass membrane protein</topology>
    </subcellularLocation>
    <subcellularLocation>
        <location evidence="7">Membrane</location>
        <topology evidence="7">Multi-pass membrane protein</topology>
    </subcellularLocation>
</comment>
<comment type="caution">
    <text evidence="9">The sequence shown here is derived from an EMBL/GenBank/DDBJ whole genome shotgun (WGS) entry which is preliminary data.</text>
</comment>
<gene>
    <name evidence="6" type="primary">nuoN</name>
    <name evidence="9" type="ORF">HDF17_000398</name>
</gene>
<dbReference type="GO" id="GO:0005886">
    <property type="term" value="C:plasma membrane"/>
    <property type="evidence" value="ECO:0007669"/>
    <property type="project" value="UniProtKB-SubCell"/>
</dbReference>
<evidence type="ECO:0000256" key="2">
    <source>
        <dbReference type="ARBA" id="ARBA00022519"/>
    </source>
</evidence>
<dbReference type="EC" id="7.1.1.-" evidence="6"/>
<evidence type="ECO:0000256" key="1">
    <source>
        <dbReference type="ARBA" id="ARBA00004127"/>
    </source>
</evidence>
<keyword evidence="6" id="KW-0830">Ubiquinone</keyword>
<dbReference type="AlphaFoldDB" id="A0A7Y9PFC3"/>
<feature type="transmembrane region" description="Helical" evidence="6">
    <location>
        <begin position="81"/>
        <end position="98"/>
    </location>
</feature>
<evidence type="ECO:0000313" key="10">
    <source>
        <dbReference type="Proteomes" id="UP000589520"/>
    </source>
</evidence>
<dbReference type="GO" id="GO:0050136">
    <property type="term" value="F:NADH dehydrogenase (quinone) (non-electrogenic) activity"/>
    <property type="evidence" value="ECO:0007669"/>
    <property type="project" value="UniProtKB-UniRule"/>
</dbReference>
<dbReference type="HAMAP" id="MF_00445">
    <property type="entry name" value="NDH1_NuoN_1"/>
    <property type="match status" value="1"/>
</dbReference>
<proteinExistence type="inferred from homology"/>
<comment type="similarity">
    <text evidence="6">Belongs to the complex I subunit 2 family.</text>
</comment>
<feature type="transmembrane region" description="Helical" evidence="6">
    <location>
        <begin position="161"/>
        <end position="185"/>
    </location>
</feature>
<keyword evidence="10" id="KW-1185">Reference proteome</keyword>
<dbReference type="InterPro" id="IPR001750">
    <property type="entry name" value="ND/Mrp_TM"/>
</dbReference>
<accession>A0A7Y9PFC3</accession>
<dbReference type="InterPro" id="IPR010096">
    <property type="entry name" value="NADH-Q_OxRdtase_suN/2"/>
</dbReference>
<dbReference type="GO" id="GO:0042773">
    <property type="term" value="P:ATP synthesis coupled electron transport"/>
    <property type="evidence" value="ECO:0007669"/>
    <property type="project" value="InterPro"/>
</dbReference>
<evidence type="ECO:0000256" key="3">
    <source>
        <dbReference type="ARBA" id="ARBA00022692"/>
    </source>
</evidence>
<feature type="transmembrane region" description="Helical" evidence="6">
    <location>
        <begin position="281"/>
        <end position="302"/>
    </location>
</feature>
<protein>
    <recommendedName>
        <fullName evidence="6">NADH-quinone oxidoreductase subunit N</fullName>
        <ecNumber evidence="6">7.1.1.-</ecNumber>
    </recommendedName>
    <alternativeName>
        <fullName evidence="6">NADH dehydrogenase I subunit N</fullName>
    </alternativeName>
    <alternativeName>
        <fullName evidence="6">NDH-1 subunit N</fullName>
    </alternativeName>
</protein>
<feature type="transmembrane region" description="Helical" evidence="6">
    <location>
        <begin position="105"/>
        <end position="123"/>
    </location>
</feature>
<keyword evidence="6" id="KW-0813">Transport</keyword>
<dbReference type="EMBL" id="JACCCW010000001">
    <property type="protein sequence ID" value="NYF78111.1"/>
    <property type="molecule type" value="Genomic_DNA"/>
</dbReference>
<keyword evidence="4 6" id="KW-1133">Transmembrane helix</keyword>
<dbReference type="GO" id="GO:0008137">
    <property type="term" value="F:NADH dehydrogenase (ubiquinone) activity"/>
    <property type="evidence" value="ECO:0007669"/>
    <property type="project" value="InterPro"/>
</dbReference>
<feature type="transmembrane region" description="Helical" evidence="6">
    <location>
        <begin position="205"/>
        <end position="229"/>
    </location>
</feature>
<comment type="subunit">
    <text evidence="6">NDH-1 is composed of 14 different subunits. Subunits NuoA, H, J, K, L, M, N constitute the membrane sector of the complex.</text>
</comment>
<evidence type="ECO:0000256" key="4">
    <source>
        <dbReference type="ARBA" id="ARBA00022989"/>
    </source>
</evidence>
<reference evidence="9 10" key="1">
    <citation type="submission" date="2020-07" db="EMBL/GenBank/DDBJ databases">
        <title>Genomic Encyclopedia of Type Strains, Phase IV (KMG-V): Genome sequencing to study the core and pangenomes of soil and plant-associated prokaryotes.</title>
        <authorList>
            <person name="Whitman W."/>
        </authorList>
    </citation>
    <scope>NUCLEOTIDE SEQUENCE [LARGE SCALE GENOMIC DNA]</scope>
    <source>
        <strain evidence="9 10">X4EP2</strain>
    </source>
</reference>
<evidence type="ECO:0000313" key="9">
    <source>
        <dbReference type="EMBL" id="NYF78111.1"/>
    </source>
</evidence>
<dbReference type="RefSeq" id="WP_246301550.1">
    <property type="nucleotide sequence ID" value="NZ_JACCCW010000001.1"/>
</dbReference>
<dbReference type="GO" id="GO:0048038">
    <property type="term" value="F:quinone binding"/>
    <property type="evidence" value="ECO:0007669"/>
    <property type="project" value="UniProtKB-KW"/>
</dbReference>
<comment type="function">
    <text evidence="6">NDH-1 shuttles electrons from NADH, via FMN and iron-sulfur (Fe-S) centers, to quinones in the respiratory chain. The immediate electron acceptor for the enzyme in this species is believed to be ubiquinone. Couples the redox reaction to proton translocation (for every two electrons transferred, four hydrogen ions are translocated across the cytoplasmic membrane), and thus conserves the redox energy in a proton gradient.</text>
</comment>
<feature type="transmembrane region" description="Helical" evidence="6">
    <location>
        <begin position="458"/>
        <end position="483"/>
    </location>
</feature>
<feature type="domain" description="NADH:quinone oxidoreductase/Mrp antiporter transmembrane" evidence="8">
    <location>
        <begin position="126"/>
        <end position="414"/>
    </location>
</feature>
<feature type="transmembrane region" description="Helical" evidence="6">
    <location>
        <begin position="336"/>
        <end position="357"/>
    </location>
</feature>
<sequence length="496" mass="53285">MISYSQLLQLVMPEVIIAITALIVLAADLLLLRNHPTRLRFSVAAGLASIGCTGAILRLLLSSEQTNVLDGMLLTNPIVHFVQVALLVFTIITLLLSVDSTFTEHIGEFVLLILLATTGMLFLVGSQNILIIFISLELLSLSLYILTAFDKRSPQSSEAALKYFLFGGMSTAFLLFGFSLLYGLSNSTNLSQIAATIHAPFLPPLLIIAIGTTIIGFGFKVSAFPFHFWAPDVYQSAPIPAVAFISSASKVASFFIFFQVMTVGMAGSEGSAAWRHFAGGWVSGLAVIAALSMLFGNLVAIVQSSMRRLLAYSAIAHAGYMLLAIVSHTQWSLAALLYYVVTYGLATLGTIAVVGVVEKQTDSDHLSCFEGLSRRAPTLSLCLFIFLLSLSGIPPLAGFFGKFFLFSSTLAATHESDGLLWLIVIAIATSAVSLYYYLQVLKRVYVANPPSEADDIRVPVLTQAVVVLLAGTVVLLGCAPHLLLQWILEAIHIAGL</sequence>
<dbReference type="PANTHER" id="PTHR22773">
    <property type="entry name" value="NADH DEHYDROGENASE"/>
    <property type="match status" value="1"/>
</dbReference>
<evidence type="ECO:0000256" key="6">
    <source>
        <dbReference type="HAMAP-Rule" id="MF_00445"/>
    </source>
</evidence>
<keyword evidence="6" id="KW-1278">Translocase</keyword>
<keyword evidence="6" id="KW-0874">Quinone</keyword>
<feature type="transmembrane region" description="Helical" evidence="6">
    <location>
        <begin position="309"/>
        <end position="330"/>
    </location>
</feature>
<dbReference type="Pfam" id="PF00361">
    <property type="entry name" value="Proton_antipo_M"/>
    <property type="match status" value="1"/>
</dbReference>
<dbReference type="Proteomes" id="UP000589520">
    <property type="component" value="Unassembled WGS sequence"/>
</dbReference>
<feature type="transmembrane region" description="Helical" evidence="6">
    <location>
        <begin position="129"/>
        <end position="149"/>
    </location>
</feature>